<keyword evidence="1" id="KW-0812">Transmembrane</keyword>
<evidence type="ECO:0000256" key="1">
    <source>
        <dbReference type="SAM" id="Phobius"/>
    </source>
</evidence>
<reference evidence="2 3" key="1">
    <citation type="submission" date="2020-08" db="EMBL/GenBank/DDBJ databases">
        <title>Genomic Encyclopedia of Type Strains, Phase IV (KMG-IV): sequencing the most valuable type-strain genomes for metagenomic binning, comparative biology and taxonomic classification.</title>
        <authorList>
            <person name="Goeker M."/>
        </authorList>
    </citation>
    <scope>NUCLEOTIDE SEQUENCE [LARGE SCALE GENOMIC DNA]</scope>
    <source>
        <strain evidence="2 3">DSM 103336</strain>
    </source>
</reference>
<gene>
    <name evidence="2" type="ORF">FHS99_002550</name>
</gene>
<keyword evidence="1" id="KW-0472">Membrane</keyword>
<feature type="transmembrane region" description="Helical" evidence="1">
    <location>
        <begin position="6"/>
        <end position="27"/>
    </location>
</feature>
<name>A0A7W9F219_9SPHN</name>
<protein>
    <submittedName>
        <fullName evidence="2">Uncharacterized protein</fullName>
    </submittedName>
</protein>
<organism evidence="2 3">
    <name type="scientific">Sphingomonas prati</name>
    <dbReference type="NCBI Taxonomy" id="1843237"/>
    <lineage>
        <taxon>Bacteria</taxon>
        <taxon>Pseudomonadati</taxon>
        <taxon>Pseudomonadota</taxon>
        <taxon>Alphaproteobacteria</taxon>
        <taxon>Sphingomonadales</taxon>
        <taxon>Sphingomonadaceae</taxon>
        <taxon>Sphingomonas</taxon>
    </lineage>
</organism>
<keyword evidence="1" id="KW-1133">Transmembrane helix</keyword>
<accession>A0A7W9F219</accession>
<keyword evidence="3" id="KW-1185">Reference proteome</keyword>
<comment type="caution">
    <text evidence="2">The sequence shown here is derived from an EMBL/GenBank/DDBJ whole genome shotgun (WGS) entry which is preliminary data.</text>
</comment>
<dbReference type="AlphaFoldDB" id="A0A7W9F219"/>
<evidence type="ECO:0000313" key="2">
    <source>
        <dbReference type="EMBL" id="MBB5730052.1"/>
    </source>
</evidence>
<dbReference type="Proteomes" id="UP000546701">
    <property type="component" value="Unassembled WGS sequence"/>
</dbReference>
<evidence type="ECO:0000313" key="3">
    <source>
        <dbReference type="Proteomes" id="UP000546701"/>
    </source>
</evidence>
<sequence>MRDTGYAWLDAGLRIVAFLMIAGAGLMQAKTEGGSRR</sequence>
<dbReference type="EMBL" id="JACIJR010000006">
    <property type="protein sequence ID" value="MBB5730052.1"/>
    <property type="molecule type" value="Genomic_DNA"/>
</dbReference>
<proteinExistence type="predicted"/>